<accession>A0A094IT99</accession>
<proteinExistence type="inferred from homology"/>
<dbReference type="PANTHER" id="PTHR48069">
    <property type="entry name" value="DIHYDROFOLATE REDUCTASE"/>
    <property type="match status" value="1"/>
</dbReference>
<dbReference type="GO" id="GO:0046655">
    <property type="term" value="P:folic acid metabolic process"/>
    <property type="evidence" value="ECO:0007669"/>
    <property type="project" value="TreeGrafter"/>
</dbReference>
<comment type="caution">
    <text evidence="11">The sequence shown here is derived from an EMBL/GenBank/DDBJ whole genome shotgun (WGS) entry which is preliminary data.</text>
</comment>
<dbReference type="PROSITE" id="PS51330">
    <property type="entry name" value="DHFR_2"/>
    <property type="match status" value="1"/>
</dbReference>
<dbReference type="InterPro" id="IPR012259">
    <property type="entry name" value="DHFR"/>
</dbReference>
<evidence type="ECO:0000256" key="6">
    <source>
        <dbReference type="ARBA" id="ARBA00023002"/>
    </source>
</evidence>
<dbReference type="GO" id="GO:0006730">
    <property type="term" value="P:one-carbon metabolic process"/>
    <property type="evidence" value="ECO:0007669"/>
    <property type="project" value="UniProtKB-KW"/>
</dbReference>
<dbReference type="Gene3D" id="3.40.430.10">
    <property type="entry name" value="Dihydrofolate Reductase, subunit A"/>
    <property type="match status" value="1"/>
</dbReference>
<dbReference type="PROSITE" id="PS00075">
    <property type="entry name" value="DHFR_1"/>
    <property type="match status" value="1"/>
</dbReference>
<dbReference type="PRINTS" id="PR00070">
    <property type="entry name" value="DHFR"/>
</dbReference>
<dbReference type="GO" id="GO:0070401">
    <property type="term" value="F:NADP+ binding"/>
    <property type="evidence" value="ECO:0007669"/>
    <property type="project" value="UniProtKB-ARBA"/>
</dbReference>
<comment type="similarity">
    <text evidence="2 8 9">Belongs to the dihydrofolate reductase family.</text>
</comment>
<name>A0A094IT99_9GAMM</name>
<dbReference type="STRING" id="1517416.IDAT_05280"/>
<evidence type="ECO:0000259" key="10">
    <source>
        <dbReference type="PROSITE" id="PS51330"/>
    </source>
</evidence>
<comment type="pathway">
    <text evidence="1 8">Cofactor biosynthesis; tetrahydrofolate biosynthesis; 5,6,7,8-tetrahydrofolate from 7,8-dihydrofolate: step 1/1.</text>
</comment>
<evidence type="ECO:0000256" key="1">
    <source>
        <dbReference type="ARBA" id="ARBA00004903"/>
    </source>
</evidence>
<dbReference type="Pfam" id="PF00186">
    <property type="entry name" value="DHFR_1"/>
    <property type="match status" value="1"/>
</dbReference>
<dbReference type="CDD" id="cd00209">
    <property type="entry name" value="DHFR"/>
    <property type="match status" value="1"/>
</dbReference>
<comment type="function">
    <text evidence="7 8">Key enzyme in folate metabolism. Catalyzes an essential reaction for de novo glycine and purine synthesis, and for DNA precursor synthesis.</text>
</comment>
<dbReference type="InterPro" id="IPR017925">
    <property type="entry name" value="DHFR_CS"/>
</dbReference>
<dbReference type="RefSeq" id="WP_034731449.1">
    <property type="nucleotide sequence ID" value="NZ_JPIN01000005.1"/>
</dbReference>
<dbReference type="EC" id="1.5.1.3" evidence="3 8"/>
<feature type="domain" description="DHFR" evidence="10">
    <location>
        <begin position="2"/>
        <end position="164"/>
    </location>
</feature>
<dbReference type="PIRSF" id="PIRSF000194">
    <property type="entry name" value="DHFR"/>
    <property type="match status" value="1"/>
</dbReference>
<dbReference type="SUPFAM" id="SSF53597">
    <property type="entry name" value="Dihydrofolate reductase-like"/>
    <property type="match status" value="1"/>
</dbReference>
<dbReference type="GO" id="GO:0046452">
    <property type="term" value="P:dihydrofolate metabolic process"/>
    <property type="evidence" value="ECO:0007669"/>
    <property type="project" value="TreeGrafter"/>
</dbReference>
<evidence type="ECO:0000313" key="11">
    <source>
        <dbReference type="EMBL" id="KFZ29089.1"/>
    </source>
</evidence>
<evidence type="ECO:0000256" key="4">
    <source>
        <dbReference type="ARBA" id="ARBA00022563"/>
    </source>
</evidence>
<evidence type="ECO:0000313" key="12">
    <source>
        <dbReference type="Proteomes" id="UP000053718"/>
    </source>
</evidence>
<keyword evidence="6 8" id="KW-0560">Oxidoreductase</keyword>
<dbReference type="UniPathway" id="UPA00077">
    <property type="reaction ID" value="UER00158"/>
</dbReference>
<dbReference type="GO" id="GO:0005829">
    <property type="term" value="C:cytosol"/>
    <property type="evidence" value="ECO:0007669"/>
    <property type="project" value="TreeGrafter"/>
</dbReference>
<dbReference type="InterPro" id="IPR001796">
    <property type="entry name" value="DHFR_dom"/>
</dbReference>
<dbReference type="FunFam" id="3.40.430.10:FF:000001">
    <property type="entry name" value="Dihydrofolate reductase"/>
    <property type="match status" value="1"/>
</dbReference>
<evidence type="ECO:0000256" key="8">
    <source>
        <dbReference type="PIRNR" id="PIRNR000194"/>
    </source>
</evidence>
<keyword evidence="4 8" id="KW-0554">One-carbon metabolism</keyword>
<protein>
    <recommendedName>
        <fullName evidence="3 8">Dihydrofolate reductase</fullName>
        <ecNumber evidence="3 8">1.5.1.3</ecNumber>
    </recommendedName>
</protein>
<sequence length="167" mass="18952">MRIALIAAMARDRVIGKDGAMPWHLPAELQHFKRITMGKPVVMGRATYESIGRPLPGRLNIVLSRKYQQPFTDEKGVVWVNSPEQAVQQAGECEELMVIGGGHVYQEFLPHAHRLYLTEIDVAVEGDTWFPDFHASGNWEVREQIEHPADHENPHAFATLVYERNDA</sequence>
<evidence type="ECO:0000256" key="3">
    <source>
        <dbReference type="ARBA" id="ARBA00012856"/>
    </source>
</evidence>
<dbReference type="GO" id="GO:0046654">
    <property type="term" value="P:tetrahydrofolate biosynthetic process"/>
    <property type="evidence" value="ECO:0007669"/>
    <property type="project" value="UniProtKB-UniPathway"/>
</dbReference>
<comment type="catalytic activity">
    <reaction evidence="8">
        <text>(6S)-5,6,7,8-tetrahydrofolate + NADP(+) = 7,8-dihydrofolate + NADPH + H(+)</text>
        <dbReference type="Rhea" id="RHEA:15009"/>
        <dbReference type="ChEBI" id="CHEBI:15378"/>
        <dbReference type="ChEBI" id="CHEBI:57451"/>
        <dbReference type="ChEBI" id="CHEBI:57453"/>
        <dbReference type="ChEBI" id="CHEBI:57783"/>
        <dbReference type="ChEBI" id="CHEBI:58349"/>
        <dbReference type="EC" id="1.5.1.3"/>
    </reaction>
</comment>
<keyword evidence="12" id="KW-1185">Reference proteome</keyword>
<dbReference type="GO" id="GO:0004146">
    <property type="term" value="F:dihydrofolate reductase activity"/>
    <property type="evidence" value="ECO:0007669"/>
    <property type="project" value="UniProtKB-EC"/>
</dbReference>
<gene>
    <name evidence="11" type="ORF">IDAT_05280</name>
</gene>
<reference evidence="11 12" key="1">
    <citation type="submission" date="2014-06" db="EMBL/GenBank/DDBJ databases">
        <title>Draft genome sequence of Idiomarina sp. MCCC 1A10513.</title>
        <authorList>
            <person name="Du J."/>
            <person name="Lai Q."/>
            <person name="Shao Z."/>
        </authorList>
    </citation>
    <scope>NUCLEOTIDE SEQUENCE [LARGE SCALE GENOMIC DNA]</scope>
    <source>
        <strain evidence="11 12">MCCC 1A10513</strain>
    </source>
</reference>
<dbReference type="PANTHER" id="PTHR48069:SF3">
    <property type="entry name" value="DIHYDROFOLATE REDUCTASE"/>
    <property type="match status" value="1"/>
</dbReference>
<dbReference type="EMBL" id="JPIN01000005">
    <property type="protein sequence ID" value="KFZ29089.1"/>
    <property type="molecule type" value="Genomic_DNA"/>
</dbReference>
<keyword evidence="5 8" id="KW-0521">NADP</keyword>
<dbReference type="Proteomes" id="UP000053718">
    <property type="component" value="Unassembled WGS sequence"/>
</dbReference>
<organism evidence="11 12">
    <name type="scientific">Pseudidiomarina atlantica</name>
    <dbReference type="NCBI Taxonomy" id="1517416"/>
    <lineage>
        <taxon>Bacteria</taxon>
        <taxon>Pseudomonadati</taxon>
        <taxon>Pseudomonadota</taxon>
        <taxon>Gammaproteobacteria</taxon>
        <taxon>Alteromonadales</taxon>
        <taxon>Idiomarinaceae</taxon>
        <taxon>Pseudidiomarina</taxon>
    </lineage>
</organism>
<evidence type="ECO:0000256" key="7">
    <source>
        <dbReference type="ARBA" id="ARBA00025067"/>
    </source>
</evidence>
<evidence type="ECO:0000256" key="2">
    <source>
        <dbReference type="ARBA" id="ARBA00009539"/>
    </source>
</evidence>
<dbReference type="AlphaFoldDB" id="A0A094IT99"/>
<dbReference type="NCBIfam" id="NF008037">
    <property type="entry name" value="PRK10769.1"/>
    <property type="match status" value="1"/>
</dbReference>
<dbReference type="InterPro" id="IPR024072">
    <property type="entry name" value="DHFR-like_dom_sf"/>
</dbReference>
<evidence type="ECO:0000256" key="9">
    <source>
        <dbReference type="RuleBase" id="RU004474"/>
    </source>
</evidence>
<dbReference type="eggNOG" id="COG0262">
    <property type="taxonomic scope" value="Bacteria"/>
</dbReference>
<evidence type="ECO:0000256" key="5">
    <source>
        <dbReference type="ARBA" id="ARBA00022857"/>
    </source>
</evidence>